<proteinExistence type="predicted"/>
<evidence type="ECO:0000313" key="1">
    <source>
        <dbReference type="EMBL" id="EMR01152.1"/>
    </source>
</evidence>
<gene>
    <name evidence="1" type="ORF">ADICEAN_03717</name>
</gene>
<accession>M7N1I4</accession>
<comment type="caution">
    <text evidence="1">The sequence shown here is derived from an EMBL/GenBank/DDBJ whole genome shotgun (WGS) entry which is preliminary data.</text>
</comment>
<keyword evidence="2" id="KW-1185">Reference proteome</keyword>
<protein>
    <submittedName>
        <fullName evidence="1">Uncharacterized protein</fullName>
    </submittedName>
</protein>
<dbReference type="AlphaFoldDB" id="M7N1I4"/>
<evidence type="ECO:0000313" key="2">
    <source>
        <dbReference type="Proteomes" id="UP000011910"/>
    </source>
</evidence>
<name>M7N1I4_9BACT</name>
<dbReference type="EMBL" id="AODQ01000140">
    <property type="protein sequence ID" value="EMR01152.1"/>
    <property type="molecule type" value="Genomic_DNA"/>
</dbReference>
<organism evidence="1 2">
    <name type="scientific">Cesiribacter andamanensis AMV16</name>
    <dbReference type="NCBI Taxonomy" id="1279009"/>
    <lineage>
        <taxon>Bacteria</taxon>
        <taxon>Pseudomonadati</taxon>
        <taxon>Bacteroidota</taxon>
        <taxon>Cytophagia</taxon>
        <taxon>Cytophagales</taxon>
        <taxon>Cesiribacteraceae</taxon>
        <taxon>Cesiribacter</taxon>
    </lineage>
</organism>
<sequence length="251" mass="26217">MCARIVAVAGRRHNQHPILQGYMPVHIMGNLAIKGSAVGGIDDVGALCGSIQHPLQQVDQETAAVVAGIIFGCMLKGHQFGLVANACHPYSIVGRGRSCACYPGAMRQVGGAAMGIMVARSHTGKVISCKIPAPVVINKAIAIIIQAINGVGLVAVKIVQQVRVGQVHAGIDNGDDDLRAARADLPGLGRLNEGKMPLAGQQGVVGQRVGDGGMHRFGQLHHPGLEQLGGGLLQRQRRIKAQLVVQAHIQP</sequence>
<dbReference type="Proteomes" id="UP000011910">
    <property type="component" value="Unassembled WGS sequence"/>
</dbReference>
<reference evidence="1 2" key="1">
    <citation type="journal article" date="2013" name="Genome Announc.">
        <title>Draft Genome Sequence of Cesiribacter andamanensis Strain AMV16T, Isolated from a Soil Sample from a Mud Volcano in the Andaman Islands, India.</title>
        <authorList>
            <person name="Shivaji S."/>
            <person name="Ara S."/>
            <person name="Begum Z."/>
            <person name="Srinivas T.N."/>
            <person name="Singh A."/>
            <person name="Kumar Pinnaka A."/>
        </authorList>
    </citation>
    <scope>NUCLEOTIDE SEQUENCE [LARGE SCALE GENOMIC DNA]</scope>
    <source>
        <strain evidence="1 2">AMV16</strain>
    </source>
</reference>